<dbReference type="EMBL" id="JAIWOZ010000006">
    <property type="protein sequence ID" value="KAH6604303.1"/>
    <property type="molecule type" value="Genomic_DNA"/>
</dbReference>
<gene>
    <name evidence="1" type="ORF">Trco_007749</name>
</gene>
<sequence>MSTWMRRRGWVDLFKGPRCDLLIALSALPCSHPGPLQLAMHDGRALVSYDADEDRLRLAVAAVDRLLDRCCDRFTDRPFKAPFELVARSESEHMYRQLIKRCLCFWRLWRLPRQVSCTLARRAPSKAQRRALESMWRDPTWEKPLAQASSVKVGVETG</sequence>
<protein>
    <submittedName>
        <fullName evidence="1">Uncharacterized protein</fullName>
    </submittedName>
</protein>
<accession>A0A9P8QKC1</accession>
<proteinExistence type="predicted"/>
<keyword evidence="2" id="KW-1185">Reference proteome</keyword>
<name>A0A9P8QKC1_9HYPO</name>
<organism evidence="1 2">
    <name type="scientific">Trichoderma cornu-damae</name>
    <dbReference type="NCBI Taxonomy" id="654480"/>
    <lineage>
        <taxon>Eukaryota</taxon>
        <taxon>Fungi</taxon>
        <taxon>Dikarya</taxon>
        <taxon>Ascomycota</taxon>
        <taxon>Pezizomycotina</taxon>
        <taxon>Sordariomycetes</taxon>
        <taxon>Hypocreomycetidae</taxon>
        <taxon>Hypocreales</taxon>
        <taxon>Hypocreaceae</taxon>
        <taxon>Trichoderma</taxon>
    </lineage>
</organism>
<reference evidence="1" key="1">
    <citation type="submission" date="2021-08" db="EMBL/GenBank/DDBJ databases">
        <title>Chromosome-Level Trichoderma cornu-damae using Hi-C Data.</title>
        <authorList>
            <person name="Kim C.S."/>
        </authorList>
    </citation>
    <scope>NUCLEOTIDE SEQUENCE</scope>
    <source>
        <strain evidence="1">KA19-0412C</strain>
    </source>
</reference>
<dbReference type="Proteomes" id="UP000827724">
    <property type="component" value="Unassembled WGS sequence"/>
</dbReference>
<evidence type="ECO:0000313" key="2">
    <source>
        <dbReference type="Proteomes" id="UP000827724"/>
    </source>
</evidence>
<dbReference type="AlphaFoldDB" id="A0A9P8QKC1"/>
<comment type="caution">
    <text evidence="1">The sequence shown here is derived from an EMBL/GenBank/DDBJ whole genome shotgun (WGS) entry which is preliminary data.</text>
</comment>
<dbReference type="OrthoDB" id="5098412at2759"/>
<evidence type="ECO:0000313" key="1">
    <source>
        <dbReference type="EMBL" id="KAH6604303.1"/>
    </source>
</evidence>